<evidence type="ECO:0000256" key="1">
    <source>
        <dbReference type="ARBA" id="ARBA00004173"/>
    </source>
</evidence>
<name>A0A317Y2F2_9BASI</name>
<evidence type="ECO:0000256" key="2">
    <source>
        <dbReference type="ARBA" id="ARBA00009116"/>
    </source>
</evidence>
<dbReference type="GO" id="GO:0005739">
    <property type="term" value="C:mitochondrion"/>
    <property type="evidence" value="ECO:0007669"/>
    <property type="project" value="UniProtKB-SubCell"/>
</dbReference>
<reference evidence="6 7" key="1">
    <citation type="journal article" date="2018" name="Mol. Biol. Evol.">
        <title>Broad Genomic Sampling Reveals a Smut Pathogenic Ancestry of the Fungal Clade Ustilaginomycotina.</title>
        <authorList>
            <person name="Kijpornyongpan T."/>
            <person name="Mondo S.J."/>
            <person name="Barry K."/>
            <person name="Sandor L."/>
            <person name="Lee J."/>
            <person name="Lipzen A."/>
            <person name="Pangilinan J."/>
            <person name="LaButti K."/>
            <person name="Hainaut M."/>
            <person name="Henrissat B."/>
            <person name="Grigoriev I.V."/>
            <person name="Spatafora J.W."/>
            <person name="Aime M.C."/>
        </authorList>
    </citation>
    <scope>NUCLEOTIDE SEQUENCE [LARGE SCALE GENOMIC DNA]</scope>
    <source>
        <strain evidence="6 7">MCA 3645</strain>
    </source>
</reference>
<dbReference type="Pfam" id="PF06644">
    <property type="entry name" value="ATP11"/>
    <property type="match status" value="1"/>
</dbReference>
<proteinExistence type="inferred from homology"/>
<dbReference type="InterPro" id="IPR010591">
    <property type="entry name" value="ATP11"/>
</dbReference>
<keyword evidence="4" id="KW-0496">Mitochondrion</keyword>
<feature type="region of interest" description="Disordered" evidence="5">
    <location>
        <begin position="52"/>
        <end position="75"/>
    </location>
</feature>
<protein>
    <submittedName>
        <fullName evidence="6">ATP11-domain-containing protein</fullName>
    </submittedName>
</protein>
<dbReference type="STRING" id="1882483.A0A317Y2F2"/>
<dbReference type="OrthoDB" id="16535at2759"/>
<feature type="region of interest" description="Disordered" evidence="5">
    <location>
        <begin position="114"/>
        <end position="171"/>
    </location>
</feature>
<evidence type="ECO:0000313" key="7">
    <source>
        <dbReference type="Proteomes" id="UP000246740"/>
    </source>
</evidence>
<evidence type="ECO:0000313" key="6">
    <source>
        <dbReference type="EMBL" id="PWZ03751.1"/>
    </source>
</evidence>
<dbReference type="GO" id="GO:0033615">
    <property type="term" value="P:mitochondrial proton-transporting ATP synthase complex assembly"/>
    <property type="evidence" value="ECO:0007669"/>
    <property type="project" value="TreeGrafter"/>
</dbReference>
<dbReference type="AlphaFoldDB" id="A0A317Y2F2"/>
<dbReference type="FunCoup" id="A0A317Y2F2">
    <property type="interactions" value="187"/>
</dbReference>
<dbReference type="Proteomes" id="UP000246740">
    <property type="component" value="Unassembled WGS sequence"/>
</dbReference>
<comment type="similarity">
    <text evidence="2">Belongs to the ATP11 family.</text>
</comment>
<evidence type="ECO:0000256" key="5">
    <source>
        <dbReference type="SAM" id="MobiDB-lite"/>
    </source>
</evidence>
<evidence type="ECO:0000256" key="4">
    <source>
        <dbReference type="ARBA" id="ARBA00023128"/>
    </source>
</evidence>
<dbReference type="PANTHER" id="PTHR13126:SF0">
    <property type="entry name" value="ATP SYNTHASE MITOCHONDRIAL F1 COMPLEX ASSEMBLY FACTOR 1"/>
    <property type="match status" value="1"/>
</dbReference>
<dbReference type="PANTHER" id="PTHR13126">
    <property type="entry name" value="CHAPERONE ATP11"/>
    <property type="match status" value="1"/>
</dbReference>
<feature type="compositionally biased region" description="Low complexity" evidence="5">
    <location>
        <begin position="56"/>
        <end position="66"/>
    </location>
</feature>
<comment type="subcellular location">
    <subcellularLocation>
        <location evidence="1">Mitochondrion</location>
    </subcellularLocation>
</comment>
<keyword evidence="3" id="KW-0809">Transit peptide</keyword>
<dbReference type="EMBL" id="KZ819188">
    <property type="protein sequence ID" value="PWZ03751.1"/>
    <property type="molecule type" value="Genomic_DNA"/>
</dbReference>
<sequence length="414" mass="45266">MHRALRLALRGGASRSFAVAPTATRSLCLSTPALAKVSPPLPFSWSHLNNDDAKRASSSSDPSQSAGEAALPKDHRALLSLKKERKLKEYEAKIKVKAMQEGLSLEEFKQKSIAQSKARSMHPSSSTSTSIPSSAAKDSPPSPNSTTDGASEVEKKDAKVAAQIRARSEAEAKRKLESGLLNSTPAGGQEGPVKPLSKILDVEKLQTQDTETVSKLWTGYHIMKNKLCAVVPAEKYAEMLQNAKKYPQFVLPLPRKVVGAEQDLPGSSDTTSEAFEMNFLEWAILPPSSPSFNAGTSASNAQLRPATTLFTPLAEYKLKQDFSQPVLILTFYPDLADSHNIVLMRGEITGLNEQTGKGGRIDHKEAQLLSLTLQRFYLPTPTQDGEQCKQLLQNFHEKPQDFDVEELVNVAFRL</sequence>
<feature type="compositionally biased region" description="Low complexity" evidence="5">
    <location>
        <begin position="123"/>
        <end position="139"/>
    </location>
</feature>
<gene>
    <name evidence="6" type="ORF">BCV70DRAFT_197946</name>
</gene>
<evidence type="ECO:0000256" key="3">
    <source>
        <dbReference type="ARBA" id="ARBA00022946"/>
    </source>
</evidence>
<organism evidence="6 7">
    <name type="scientific">Testicularia cyperi</name>
    <dbReference type="NCBI Taxonomy" id="1882483"/>
    <lineage>
        <taxon>Eukaryota</taxon>
        <taxon>Fungi</taxon>
        <taxon>Dikarya</taxon>
        <taxon>Basidiomycota</taxon>
        <taxon>Ustilaginomycotina</taxon>
        <taxon>Ustilaginomycetes</taxon>
        <taxon>Ustilaginales</taxon>
        <taxon>Anthracoideaceae</taxon>
        <taxon>Testicularia</taxon>
    </lineage>
</organism>
<accession>A0A317Y2F2</accession>
<keyword evidence="7" id="KW-1185">Reference proteome</keyword>
<dbReference type="InParanoid" id="A0A317Y2F2"/>